<dbReference type="CDD" id="cd01286">
    <property type="entry name" value="deoxycytidylate_deaminase"/>
    <property type="match status" value="1"/>
</dbReference>
<dbReference type="InterPro" id="IPR035105">
    <property type="entry name" value="Deoxycytidylate_deaminase_dom"/>
</dbReference>
<evidence type="ECO:0000313" key="9">
    <source>
        <dbReference type="EMBL" id="CAB4133398.1"/>
    </source>
</evidence>
<feature type="binding site" evidence="7">
    <location>
        <position position="75"/>
    </location>
    <ligand>
        <name>Zn(2+)</name>
        <dbReference type="ChEBI" id="CHEBI:29105"/>
        <note>catalytic</note>
    </ligand>
</feature>
<reference evidence="9" key="1">
    <citation type="submission" date="2020-04" db="EMBL/GenBank/DDBJ databases">
        <authorList>
            <person name="Chiriac C."/>
            <person name="Salcher M."/>
            <person name="Ghai R."/>
            <person name="Kavagutti S V."/>
        </authorList>
    </citation>
    <scope>NUCLEOTIDE SEQUENCE</scope>
</reference>
<protein>
    <submittedName>
        <fullName evidence="9">ComEB Deoxycytidylate deaminase</fullName>
    </submittedName>
</protein>
<dbReference type="PANTHER" id="PTHR11086">
    <property type="entry name" value="DEOXYCYTIDYLATE DEAMINASE-RELATED"/>
    <property type="match status" value="1"/>
</dbReference>
<gene>
    <name evidence="9" type="ORF">UFOVP250_161</name>
</gene>
<dbReference type="InterPro" id="IPR016192">
    <property type="entry name" value="APOBEC/CMP_deaminase_Zn-bd"/>
</dbReference>
<dbReference type="EMBL" id="LR796270">
    <property type="protein sequence ID" value="CAB4133398.1"/>
    <property type="molecule type" value="Genomic_DNA"/>
</dbReference>
<comment type="cofactor">
    <cofactor evidence="1 7">
        <name>Zn(2+)</name>
        <dbReference type="ChEBI" id="CHEBI:29105"/>
    </cofactor>
</comment>
<sequence>MKTKFVNAYMETAQTFANLSTAKRLKVGAIIVKEDRIISIGYNGMPSGWTNECEYEGVDNVTGAPRLITKDEVIHAEANAIAKLAKGTESGEGAIMFLTHSPCIQCAKQIYTSGIKKVFYRDKYSQEAGIEFLKKCNVEIEQWNIGDNTSS</sequence>
<accession>A0A6J5LFD8</accession>
<feature type="active site" description="Proton donor" evidence="6">
    <location>
        <position position="77"/>
    </location>
</feature>
<dbReference type="PROSITE" id="PS51747">
    <property type="entry name" value="CYT_DCMP_DEAMINASES_2"/>
    <property type="match status" value="1"/>
</dbReference>
<dbReference type="PIRSF" id="PIRSF006019">
    <property type="entry name" value="dCMP_deaminase"/>
    <property type="match status" value="1"/>
</dbReference>
<dbReference type="GO" id="GO:0008270">
    <property type="term" value="F:zinc ion binding"/>
    <property type="evidence" value="ECO:0007669"/>
    <property type="project" value="InterPro"/>
</dbReference>
<dbReference type="GO" id="GO:0004132">
    <property type="term" value="F:dCMP deaminase activity"/>
    <property type="evidence" value="ECO:0007669"/>
    <property type="project" value="InterPro"/>
</dbReference>
<name>A0A6J5LFD8_9CAUD</name>
<dbReference type="InterPro" id="IPR015517">
    <property type="entry name" value="dCMP_deaminase-rel"/>
</dbReference>
<keyword evidence="3 7" id="KW-0479">Metal-binding</keyword>
<evidence type="ECO:0000256" key="4">
    <source>
        <dbReference type="ARBA" id="ARBA00022801"/>
    </source>
</evidence>
<dbReference type="SUPFAM" id="SSF53927">
    <property type="entry name" value="Cytidine deaminase-like"/>
    <property type="match status" value="1"/>
</dbReference>
<feature type="binding site" evidence="7">
    <location>
        <position position="106"/>
    </location>
    <ligand>
        <name>Zn(2+)</name>
        <dbReference type="ChEBI" id="CHEBI:29105"/>
        <note>catalytic</note>
    </ligand>
</feature>
<proteinExistence type="inferred from homology"/>
<dbReference type="Gene3D" id="3.40.140.10">
    <property type="entry name" value="Cytidine Deaminase, domain 2"/>
    <property type="match status" value="1"/>
</dbReference>
<comment type="similarity">
    <text evidence="2">Belongs to the cytidine and deoxycytidylate deaminase family.</text>
</comment>
<dbReference type="PANTHER" id="PTHR11086:SF18">
    <property type="entry name" value="DEOXYCYTIDYLATE DEAMINASE"/>
    <property type="match status" value="1"/>
</dbReference>
<evidence type="ECO:0000256" key="7">
    <source>
        <dbReference type="PIRSR" id="PIRSR006019-2"/>
    </source>
</evidence>
<feature type="domain" description="CMP/dCMP-type deaminase" evidence="8">
    <location>
        <begin position="4"/>
        <end position="132"/>
    </location>
</feature>
<dbReference type="InterPro" id="IPR002125">
    <property type="entry name" value="CMP_dCMP_dom"/>
</dbReference>
<evidence type="ECO:0000256" key="2">
    <source>
        <dbReference type="ARBA" id="ARBA00006576"/>
    </source>
</evidence>
<dbReference type="Pfam" id="PF00383">
    <property type="entry name" value="dCMP_cyt_deam_1"/>
    <property type="match status" value="1"/>
</dbReference>
<dbReference type="PROSITE" id="PS00903">
    <property type="entry name" value="CYT_DCMP_DEAMINASES_1"/>
    <property type="match status" value="1"/>
</dbReference>
<evidence type="ECO:0000256" key="6">
    <source>
        <dbReference type="PIRSR" id="PIRSR006019-1"/>
    </source>
</evidence>
<evidence type="ECO:0000256" key="5">
    <source>
        <dbReference type="ARBA" id="ARBA00022833"/>
    </source>
</evidence>
<organism evidence="9">
    <name type="scientific">uncultured Caudovirales phage</name>
    <dbReference type="NCBI Taxonomy" id="2100421"/>
    <lineage>
        <taxon>Viruses</taxon>
        <taxon>Duplodnaviria</taxon>
        <taxon>Heunggongvirae</taxon>
        <taxon>Uroviricota</taxon>
        <taxon>Caudoviricetes</taxon>
        <taxon>Peduoviridae</taxon>
        <taxon>Maltschvirus</taxon>
        <taxon>Maltschvirus maltsch</taxon>
    </lineage>
</organism>
<evidence type="ECO:0000256" key="1">
    <source>
        <dbReference type="ARBA" id="ARBA00001947"/>
    </source>
</evidence>
<dbReference type="GO" id="GO:0006220">
    <property type="term" value="P:pyrimidine nucleotide metabolic process"/>
    <property type="evidence" value="ECO:0007669"/>
    <property type="project" value="InterPro"/>
</dbReference>
<dbReference type="InterPro" id="IPR016473">
    <property type="entry name" value="dCMP_deaminase"/>
</dbReference>
<dbReference type="InterPro" id="IPR016193">
    <property type="entry name" value="Cytidine_deaminase-like"/>
</dbReference>
<feature type="binding site" evidence="7">
    <location>
        <position position="103"/>
    </location>
    <ligand>
        <name>Zn(2+)</name>
        <dbReference type="ChEBI" id="CHEBI:29105"/>
        <note>catalytic</note>
    </ligand>
</feature>
<evidence type="ECO:0000259" key="8">
    <source>
        <dbReference type="PROSITE" id="PS51747"/>
    </source>
</evidence>
<keyword evidence="4" id="KW-0378">Hydrolase</keyword>
<keyword evidence="5 7" id="KW-0862">Zinc</keyword>
<evidence type="ECO:0000256" key="3">
    <source>
        <dbReference type="ARBA" id="ARBA00022723"/>
    </source>
</evidence>